<dbReference type="Proteomes" id="UP001209701">
    <property type="component" value="Unassembled WGS sequence"/>
</dbReference>
<reference evidence="2 3" key="1">
    <citation type="submission" date="2021-11" db="EMBL/GenBank/DDBJ databases">
        <authorList>
            <person name="Liang Q."/>
            <person name="Mou H."/>
            <person name="Liu Z."/>
        </authorList>
    </citation>
    <scope>NUCLEOTIDE SEQUENCE [LARGE SCALE GENOMIC DNA]</scope>
    <source>
        <strain evidence="2 3">CHU3</strain>
    </source>
</reference>
<proteinExistence type="inferred from homology"/>
<dbReference type="InterPro" id="IPR042100">
    <property type="entry name" value="Bug_dom1"/>
</dbReference>
<dbReference type="Gene3D" id="3.40.190.150">
    <property type="entry name" value="Bordetella uptake gene, domain 1"/>
    <property type="match status" value="1"/>
</dbReference>
<dbReference type="Pfam" id="PF03401">
    <property type="entry name" value="TctC"/>
    <property type="match status" value="1"/>
</dbReference>
<dbReference type="PIRSF" id="PIRSF017082">
    <property type="entry name" value="YflP"/>
    <property type="match status" value="1"/>
</dbReference>
<evidence type="ECO:0000313" key="3">
    <source>
        <dbReference type="Proteomes" id="UP001209701"/>
    </source>
</evidence>
<dbReference type="Gene3D" id="3.40.190.10">
    <property type="entry name" value="Periplasmic binding protein-like II"/>
    <property type="match status" value="1"/>
</dbReference>
<protein>
    <submittedName>
        <fullName evidence="2">Tripartite tricarboxylate transporter substrate binding protein</fullName>
    </submittedName>
</protein>
<gene>
    <name evidence="2" type="ORF">LNV07_09360</name>
</gene>
<dbReference type="EMBL" id="JAJIRN010000004">
    <property type="protein sequence ID" value="MCV2368301.1"/>
    <property type="molecule type" value="Genomic_DNA"/>
</dbReference>
<evidence type="ECO:0000256" key="1">
    <source>
        <dbReference type="ARBA" id="ARBA00006987"/>
    </source>
</evidence>
<dbReference type="CDD" id="cd13578">
    <property type="entry name" value="PBP2_Bug27"/>
    <property type="match status" value="1"/>
</dbReference>
<dbReference type="SUPFAM" id="SSF53850">
    <property type="entry name" value="Periplasmic binding protein-like II"/>
    <property type="match status" value="1"/>
</dbReference>
<name>A0ABT2YE16_9BURK</name>
<comment type="similarity">
    <text evidence="1">Belongs to the UPF0065 (bug) family.</text>
</comment>
<dbReference type="PANTHER" id="PTHR42928:SF5">
    <property type="entry name" value="BLR1237 PROTEIN"/>
    <property type="match status" value="1"/>
</dbReference>
<accession>A0ABT2YE16</accession>
<sequence>MRRRELVGLGLAGLSLPLLGAAWPQRPIKLLVPFPAGSSPDLIARVIAEPLAAALGQAIVIDNRPGAGGNIGTGMVTKAAPDGYTLLFTTQGPLTVAPLLSRRLSYEPLRDLAAIGVVATSPNLLVLDARLGVSSVSDFVRLAKARKGGLNYASIGNGSAAHLAMEDFKARAGIELTHVPYQGFPQVVNALLAGEVQAAFMVPAMAMPQVRAGKLAALAVTSLGRSAALAEFPTLAEQGFAGFEAQSWQALLAPAKTPPEVIRTLSQLLMGIVRSDEMRARLLTHYFSASATTPEGLEQLMMVDRKKWALLIKRAGIQAE</sequence>
<dbReference type="RefSeq" id="WP_263570906.1">
    <property type="nucleotide sequence ID" value="NZ_JAJIRN010000004.1"/>
</dbReference>
<dbReference type="InterPro" id="IPR005064">
    <property type="entry name" value="BUG"/>
</dbReference>
<dbReference type="PANTHER" id="PTHR42928">
    <property type="entry name" value="TRICARBOXYLATE-BINDING PROTEIN"/>
    <property type="match status" value="1"/>
</dbReference>
<evidence type="ECO:0000313" key="2">
    <source>
        <dbReference type="EMBL" id="MCV2368301.1"/>
    </source>
</evidence>
<comment type="caution">
    <text evidence="2">The sequence shown here is derived from an EMBL/GenBank/DDBJ whole genome shotgun (WGS) entry which is preliminary data.</text>
</comment>
<keyword evidence="3" id="KW-1185">Reference proteome</keyword>
<organism evidence="2 3">
    <name type="scientific">Roseateles oligotrophus</name>
    <dbReference type="NCBI Taxonomy" id="1769250"/>
    <lineage>
        <taxon>Bacteria</taxon>
        <taxon>Pseudomonadati</taxon>
        <taxon>Pseudomonadota</taxon>
        <taxon>Betaproteobacteria</taxon>
        <taxon>Burkholderiales</taxon>
        <taxon>Sphaerotilaceae</taxon>
        <taxon>Roseateles</taxon>
    </lineage>
</organism>